<keyword evidence="2" id="KW-1185">Reference proteome</keyword>
<sequence length="376" mass="40361">MAGPLAGVKIVEMNAIGPAPFAVMMLADMGAEVIRVDRQVANFLNADGSLLGRGRRSIAIDPRKPGATEVLLKLIDDADVLVEGFRPGVMERLGLGPDLCLQRNPKLVYGRMTGWGQSGPLAQAAGHDLNYISLSGALHAMGHADRAPTPPLHLVGDMGGGAMFLVAGVLAALLEVRKSGKGQVVDAAICDGTALLSSMYYDLRQQGSWSDGRQRNILDGGAPFYGCYTCADGKFISIGPIEPQFYRLLLELCGIEHPAFEDQWARQEWPTLRGKLEEMFLTRSRDEWALLLEGTDACVAPVMTFAEAPEHPHNKAREIFIETGGVLHPSPAPRLSRTPLRAGEVVENGAHTLEVLREVGLGEEEIAGLRASGVIA</sequence>
<evidence type="ECO:0000313" key="2">
    <source>
        <dbReference type="Proteomes" id="UP000242957"/>
    </source>
</evidence>
<dbReference type="SUPFAM" id="SSF89796">
    <property type="entry name" value="CoA-transferase family III (CaiB/BaiF)"/>
    <property type="match status" value="1"/>
</dbReference>
<dbReference type="InterPro" id="IPR044855">
    <property type="entry name" value="CoA-Trfase_III_dom3_sf"/>
</dbReference>
<dbReference type="EMBL" id="FNIJ01000006">
    <property type="protein sequence ID" value="SDN88730.1"/>
    <property type="molecule type" value="Genomic_DNA"/>
</dbReference>
<evidence type="ECO:0000313" key="1">
    <source>
        <dbReference type="EMBL" id="SDN88730.1"/>
    </source>
</evidence>
<dbReference type="Gene3D" id="3.40.50.10540">
    <property type="entry name" value="Crotonobetainyl-coa:carnitine coa-transferase, domain 1"/>
    <property type="match status" value="1"/>
</dbReference>
<dbReference type="Gene3D" id="3.30.1540.10">
    <property type="entry name" value="formyl-coa transferase, domain 3"/>
    <property type="match status" value="1"/>
</dbReference>
<reference evidence="2" key="1">
    <citation type="submission" date="2016-10" db="EMBL/GenBank/DDBJ databases">
        <authorList>
            <person name="Varghese N."/>
            <person name="Submissions S."/>
        </authorList>
    </citation>
    <scope>NUCLEOTIDE SEQUENCE [LARGE SCALE GENOMIC DNA]</scope>
    <source>
        <strain evidence="2">JCM 21621</strain>
    </source>
</reference>
<proteinExistence type="predicted"/>
<dbReference type="PANTHER" id="PTHR48228">
    <property type="entry name" value="SUCCINYL-COA--D-CITRAMALATE COA-TRANSFERASE"/>
    <property type="match status" value="1"/>
</dbReference>
<dbReference type="OrthoDB" id="9058532at2"/>
<dbReference type="GO" id="GO:0003824">
    <property type="term" value="F:catalytic activity"/>
    <property type="evidence" value="ECO:0007669"/>
    <property type="project" value="InterPro"/>
</dbReference>
<dbReference type="Pfam" id="PF02515">
    <property type="entry name" value="CoA_transf_3"/>
    <property type="match status" value="1"/>
</dbReference>
<dbReference type="RefSeq" id="WP_084310707.1">
    <property type="nucleotide sequence ID" value="NZ_FNIJ01000006.1"/>
</dbReference>
<dbReference type="Proteomes" id="UP000242957">
    <property type="component" value="Unassembled WGS sequence"/>
</dbReference>
<organism evidence="1 2">
    <name type="scientific">Pseudomonas jinjuensis</name>
    <dbReference type="NCBI Taxonomy" id="198616"/>
    <lineage>
        <taxon>Bacteria</taxon>
        <taxon>Pseudomonadati</taxon>
        <taxon>Pseudomonadota</taxon>
        <taxon>Gammaproteobacteria</taxon>
        <taxon>Pseudomonadales</taxon>
        <taxon>Pseudomonadaceae</taxon>
        <taxon>Pseudomonas</taxon>
    </lineage>
</organism>
<protein>
    <submittedName>
        <fullName evidence="1">Alpha-methylacyl-CoA racemase</fullName>
    </submittedName>
</protein>
<dbReference type="STRING" id="198616.SAMN05216193_10626"/>
<dbReference type="InterPro" id="IPR050509">
    <property type="entry name" value="CoA-transferase_III"/>
</dbReference>
<dbReference type="InterPro" id="IPR003673">
    <property type="entry name" value="CoA-Trfase_fam_III"/>
</dbReference>
<name>A0A1H0F270_9PSED</name>
<accession>A0A1H0F270</accession>
<dbReference type="PANTHER" id="PTHR48228:SF5">
    <property type="entry name" value="ALPHA-METHYLACYL-COA RACEMASE"/>
    <property type="match status" value="1"/>
</dbReference>
<dbReference type="InterPro" id="IPR023606">
    <property type="entry name" value="CoA-Trfase_III_dom_1_sf"/>
</dbReference>
<gene>
    <name evidence="1" type="ORF">SAMN05216193_10626</name>
</gene>
<dbReference type="AlphaFoldDB" id="A0A1H0F270"/>